<dbReference type="Pfam" id="PF14492">
    <property type="entry name" value="EFG_III"/>
    <property type="match status" value="1"/>
</dbReference>
<keyword evidence="2 8" id="KW-0251">Elongation factor</keyword>
<dbReference type="GO" id="GO:0005525">
    <property type="term" value="F:GTP binding"/>
    <property type="evidence" value="ECO:0007669"/>
    <property type="project" value="UniProtKB-KW"/>
</dbReference>
<dbReference type="Pfam" id="PF03764">
    <property type="entry name" value="EFG_IV"/>
    <property type="match status" value="1"/>
</dbReference>
<dbReference type="GO" id="GO:0032790">
    <property type="term" value="P:ribosome disassembly"/>
    <property type="evidence" value="ECO:0007669"/>
    <property type="project" value="TreeGrafter"/>
</dbReference>
<dbReference type="Gene3D" id="3.30.70.870">
    <property type="entry name" value="Elongation Factor G (Translational Gtpase), domain 3"/>
    <property type="match status" value="1"/>
</dbReference>
<keyword evidence="3" id="KW-0648">Protein biosynthesis</keyword>
<dbReference type="InterPro" id="IPR014721">
    <property type="entry name" value="Ribsml_uS5_D2-typ_fold_subgr"/>
</dbReference>
<keyword evidence="1" id="KW-0547">Nucleotide-binding</keyword>
<keyword evidence="4" id="KW-0342">GTP-binding</keyword>
<dbReference type="CDD" id="cd03713">
    <property type="entry name" value="EFG_mtEFG_C"/>
    <property type="match status" value="1"/>
</dbReference>
<dbReference type="InterPro" id="IPR000640">
    <property type="entry name" value="EFG_V-like"/>
</dbReference>
<dbReference type="PANTHER" id="PTHR43261:SF1">
    <property type="entry name" value="RIBOSOME-RELEASING FACTOR 2, MITOCHONDRIAL"/>
    <property type="match status" value="1"/>
</dbReference>
<dbReference type="GO" id="GO:0003746">
    <property type="term" value="F:translation elongation factor activity"/>
    <property type="evidence" value="ECO:0007669"/>
    <property type="project" value="UniProtKB-KW"/>
</dbReference>
<dbReference type="SMART" id="SM00889">
    <property type="entry name" value="EFG_IV"/>
    <property type="match status" value="1"/>
</dbReference>
<proteinExistence type="predicted"/>
<feature type="domain" description="Translation elongation factor EFG/EF2" evidence="7">
    <location>
        <begin position="52"/>
        <end position="177"/>
    </location>
</feature>
<reference evidence="9" key="1">
    <citation type="submission" date="2016-10" db="EMBL/GenBank/DDBJ databases">
        <authorList>
            <person name="Varghese N."/>
            <person name="Submissions S."/>
        </authorList>
    </citation>
    <scope>NUCLEOTIDE SEQUENCE [LARGE SCALE GENOMIC DNA]</scope>
    <source>
        <strain evidence="9">CGMCC 4.3504</strain>
    </source>
</reference>
<evidence type="ECO:0000256" key="2">
    <source>
        <dbReference type="ARBA" id="ARBA00022768"/>
    </source>
</evidence>
<evidence type="ECO:0000256" key="1">
    <source>
        <dbReference type="ARBA" id="ARBA00022741"/>
    </source>
</evidence>
<feature type="domain" description="Elongation factor EFG" evidence="6">
    <location>
        <begin position="179"/>
        <end position="270"/>
    </location>
</feature>
<dbReference type="Proteomes" id="UP000182100">
    <property type="component" value="Unassembled WGS sequence"/>
</dbReference>
<dbReference type="SUPFAM" id="SSF54980">
    <property type="entry name" value="EF-G C-terminal domain-like"/>
    <property type="match status" value="2"/>
</dbReference>
<evidence type="ECO:0000313" key="9">
    <source>
        <dbReference type="Proteomes" id="UP000182100"/>
    </source>
</evidence>
<organism evidence="8 9">
    <name type="scientific">Streptomyces prasinopilosus</name>
    <dbReference type="NCBI Taxonomy" id="67344"/>
    <lineage>
        <taxon>Bacteria</taxon>
        <taxon>Bacillati</taxon>
        <taxon>Actinomycetota</taxon>
        <taxon>Actinomycetes</taxon>
        <taxon>Kitasatosporales</taxon>
        <taxon>Streptomycetaceae</taxon>
        <taxon>Streptomyces</taxon>
    </lineage>
</organism>
<evidence type="ECO:0000256" key="5">
    <source>
        <dbReference type="SAM" id="MobiDB-lite"/>
    </source>
</evidence>
<gene>
    <name evidence="8" type="ORF">SAMN05216505_102539</name>
</gene>
<feature type="region of interest" description="Disordered" evidence="5">
    <location>
        <begin position="244"/>
        <end position="298"/>
    </location>
</feature>
<dbReference type="Gene3D" id="3.30.70.240">
    <property type="match status" value="1"/>
</dbReference>
<feature type="compositionally biased region" description="Low complexity" evidence="5">
    <location>
        <begin position="249"/>
        <end position="261"/>
    </location>
</feature>
<evidence type="ECO:0000313" key="8">
    <source>
        <dbReference type="EMBL" id="SDC54825.1"/>
    </source>
</evidence>
<dbReference type="InterPro" id="IPR005517">
    <property type="entry name" value="Transl_elong_EFG/EF2_IV"/>
</dbReference>
<evidence type="ECO:0000256" key="3">
    <source>
        <dbReference type="ARBA" id="ARBA00022917"/>
    </source>
</evidence>
<feature type="compositionally biased region" description="Pro residues" evidence="5">
    <location>
        <begin position="281"/>
        <end position="298"/>
    </location>
</feature>
<accession>A0A1G6MIQ2</accession>
<dbReference type="SMART" id="SM00838">
    <property type="entry name" value="EFG_C"/>
    <property type="match status" value="1"/>
</dbReference>
<dbReference type="InterPro" id="IPR041095">
    <property type="entry name" value="EFG_II"/>
</dbReference>
<dbReference type="PANTHER" id="PTHR43261">
    <property type="entry name" value="TRANSLATION ELONGATION FACTOR G-RELATED"/>
    <property type="match status" value="1"/>
</dbReference>
<keyword evidence="9" id="KW-1185">Reference proteome</keyword>
<evidence type="ECO:0000259" key="6">
    <source>
        <dbReference type="SMART" id="SM00838"/>
    </source>
</evidence>
<dbReference type="AlphaFoldDB" id="A0A1G6MIQ2"/>
<evidence type="ECO:0000259" key="7">
    <source>
        <dbReference type="SMART" id="SM00889"/>
    </source>
</evidence>
<protein>
    <submittedName>
        <fullName evidence="8">Elongation factor G</fullName>
    </submittedName>
</protein>
<dbReference type="InterPro" id="IPR035649">
    <property type="entry name" value="EFG_V"/>
</dbReference>
<dbReference type="EMBL" id="FMZK01000002">
    <property type="protein sequence ID" value="SDC54825.1"/>
    <property type="molecule type" value="Genomic_DNA"/>
</dbReference>
<dbReference type="SUPFAM" id="SSF54211">
    <property type="entry name" value="Ribosomal protein S5 domain 2-like"/>
    <property type="match status" value="1"/>
</dbReference>
<dbReference type="InterPro" id="IPR020568">
    <property type="entry name" value="Ribosomal_Su5_D2-typ_SF"/>
</dbReference>
<dbReference type="FunFam" id="3.30.70.240:FF:000001">
    <property type="entry name" value="Elongation factor G"/>
    <property type="match status" value="1"/>
</dbReference>
<name>A0A1G6MIQ2_9ACTN</name>
<dbReference type="Gene3D" id="3.30.230.10">
    <property type="match status" value="1"/>
</dbReference>
<dbReference type="Pfam" id="PF00679">
    <property type="entry name" value="EFG_C"/>
    <property type="match status" value="1"/>
</dbReference>
<evidence type="ECO:0000256" key="4">
    <source>
        <dbReference type="ARBA" id="ARBA00023134"/>
    </source>
</evidence>
<dbReference type="InterPro" id="IPR035647">
    <property type="entry name" value="EFG_III/V"/>
</dbReference>
<sequence length="298" mass="30647">MRLVEEDPSLAVRTDRETGRTVLSGMGEPHLEVAVERIRREQGPAVGVGRPRVGYRETVGRGVSGFVYRHVEQDGGAGQFAHVVLDVEPLGAAGSAESGSGFAFRSAVTGGRVPQEYVRAVEAGCRDALAEGPSGGHPVTGLRVTLTDGATRVKDSSEAAFRTAGRLGLRDALRACATVLLEPVAEVTAAVPEDAVGGVLGDLAARRGRVTGSDTRTGGAAGTATVTATVPPAERFGCATRLRSRTRGRGTFTARPAGYAPAPEPAPPPCGSRYAGTAVPPGHPPREGPPPASHRCPP</sequence>
<dbReference type="STRING" id="67344.SAMN05216505_102539"/>